<gene>
    <name evidence="1" type="ORF">EGW08_006505</name>
</gene>
<sequence>MLVLCKKKNNQAIFCLQSNFFPLCSLSFVVECYKTSLSITPDLPFCKDIFRLVYVVFSLSIDSENSLSPNMYMYLATSIAFSPHVYLCHTCVYVHCFFFKMYALICEDCDI</sequence>
<reference evidence="1 2" key="1">
    <citation type="submission" date="2019-01" db="EMBL/GenBank/DDBJ databases">
        <title>A draft genome assembly of the solar-powered sea slug Elysia chlorotica.</title>
        <authorList>
            <person name="Cai H."/>
            <person name="Li Q."/>
            <person name="Fang X."/>
            <person name="Li J."/>
            <person name="Curtis N.E."/>
            <person name="Altenburger A."/>
            <person name="Shibata T."/>
            <person name="Feng M."/>
            <person name="Maeda T."/>
            <person name="Schwartz J.A."/>
            <person name="Shigenobu S."/>
            <person name="Lundholm N."/>
            <person name="Nishiyama T."/>
            <person name="Yang H."/>
            <person name="Hasebe M."/>
            <person name="Li S."/>
            <person name="Pierce S.K."/>
            <person name="Wang J."/>
        </authorList>
    </citation>
    <scope>NUCLEOTIDE SEQUENCE [LARGE SCALE GENOMIC DNA]</scope>
    <source>
        <strain evidence="1">EC2010</strain>
        <tissue evidence="1">Whole organism of an adult</tissue>
    </source>
</reference>
<organism evidence="1 2">
    <name type="scientific">Elysia chlorotica</name>
    <name type="common">Eastern emerald elysia</name>
    <name type="synonym">Sea slug</name>
    <dbReference type="NCBI Taxonomy" id="188477"/>
    <lineage>
        <taxon>Eukaryota</taxon>
        <taxon>Metazoa</taxon>
        <taxon>Spiralia</taxon>
        <taxon>Lophotrochozoa</taxon>
        <taxon>Mollusca</taxon>
        <taxon>Gastropoda</taxon>
        <taxon>Heterobranchia</taxon>
        <taxon>Euthyneura</taxon>
        <taxon>Panpulmonata</taxon>
        <taxon>Sacoglossa</taxon>
        <taxon>Placobranchoidea</taxon>
        <taxon>Plakobranchidae</taxon>
        <taxon>Elysia</taxon>
    </lineage>
</organism>
<dbReference type="Proteomes" id="UP000271974">
    <property type="component" value="Unassembled WGS sequence"/>
</dbReference>
<proteinExistence type="predicted"/>
<dbReference type="AlphaFoldDB" id="A0A3S1A900"/>
<name>A0A3S1A900_ELYCH</name>
<keyword evidence="2" id="KW-1185">Reference proteome</keyword>
<evidence type="ECO:0000313" key="1">
    <source>
        <dbReference type="EMBL" id="RUS85711.1"/>
    </source>
</evidence>
<evidence type="ECO:0000313" key="2">
    <source>
        <dbReference type="Proteomes" id="UP000271974"/>
    </source>
</evidence>
<dbReference type="EMBL" id="RQTK01000161">
    <property type="protein sequence ID" value="RUS85711.1"/>
    <property type="molecule type" value="Genomic_DNA"/>
</dbReference>
<accession>A0A3S1A900</accession>
<protein>
    <submittedName>
        <fullName evidence="1">Uncharacterized protein</fullName>
    </submittedName>
</protein>
<comment type="caution">
    <text evidence="1">The sequence shown here is derived from an EMBL/GenBank/DDBJ whole genome shotgun (WGS) entry which is preliminary data.</text>
</comment>